<protein>
    <submittedName>
        <fullName evidence="1">Uncharacterized protein</fullName>
    </submittedName>
</protein>
<dbReference type="Proteomes" id="UP000036426">
    <property type="component" value="Unassembled WGS sequence"/>
</dbReference>
<evidence type="ECO:0000313" key="1">
    <source>
        <dbReference type="EMBL" id="GAL04754.1"/>
    </source>
</evidence>
<dbReference type="PATRIC" id="fig|754436.4.peg.3075"/>
<evidence type="ECO:0000313" key="3">
    <source>
        <dbReference type="Proteomes" id="UP000029227"/>
    </source>
</evidence>
<name>A0A090QSE2_9GAMM</name>
<dbReference type="EMBL" id="BBMN01000005">
    <property type="protein sequence ID" value="GAL04754.1"/>
    <property type="molecule type" value="Genomic_DNA"/>
</dbReference>
<dbReference type="OrthoDB" id="5822554at2"/>
<dbReference type="AlphaFoldDB" id="A0A090QSE2"/>
<gene>
    <name evidence="2" type="ORF">ABT58_14500</name>
    <name evidence="1" type="ORF">JCM19237_4120</name>
</gene>
<evidence type="ECO:0000313" key="2">
    <source>
        <dbReference type="EMBL" id="KLV00187.1"/>
    </source>
</evidence>
<reference evidence="2 4" key="2">
    <citation type="submission" date="2015-05" db="EMBL/GenBank/DDBJ databases">
        <title>Photobacterium galathea sp. nov.</title>
        <authorList>
            <person name="Machado H."/>
            <person name="Gram L."/>
        </authorList>
    </citation>
    <scope>NUCLEOTIDE SEQUENCE [LARGE SCALE GENOMIC DNA]</scope>
    <source>
        <strain evidence="2 4">DSM 25995</strain>
    </source>
</reference>
<reference evidence="1 3" key="1">
    <citation type="journal article" date="2014" name="Genome Announc.">
        <title>Draft Genome Sequences of Two Vibrionaceae Species, Vibrio ponticus C121 and Photobacterium aphoticum C119, Isolated as Coral Reef Microbiota.</title>
        <authorList>
            <person name="Al-saari N."/>
            <person name="Meirelles P.M."/>
            <person name="Mino S."/>
            <person name="Suda W."/>
            <person name="Oshima K."/>
            <person name="Hattori M."/>
            <person name="Ohkuma M."/>
            <person name="Thompson F.L."/>
            <person name="Gomez-Gil B."/>
            <person name="Sawabe T."/>
            <person name="Sawabe T."/>
        </authorList>
    </citation>
    <scope>NUCLEOTIDE SEQUENCE [LARGE SCALE GENOMIC DNA]</scope>
    <source>
        <strain evidence="1 3">JCM 19237</strain>
    </source>
</reference>
<sequence length="69" mass="8493">MRLTRSVSLRMRLKKKKNKTRFWGLASFRRHRKMVKQRARRQHQGRMQAEYVLLATHRLPEQEHLKLIA</sequence>
<dbReference type="RefSeq" id="WP_047875125.1">
    <property type="nucleotide sequence ID" value="NZ_BMYC01000015.1"/>
</dbReference>
<proteinExistence type="predicted"/>
<dbReference type="Proteomes" id="UP000029227">
    <property type="component" value="Unassembled WGS sequence"/>
</dbReference>
<comment type="caution">
    <text evidence="1">The sequence shown here is derived from an EMBL/GenBank/DDBJ whole genome shotgun (WGS) entry which is preliminary data.</text>
</comment>
<evidence type="ECO:0000313" key="4">
    <source>
        <dbReference type="Proteomes" id="UP000036426"/>
    </source>
</evidence>
<keyword evidence="4" id="KW-1185">Reference proteome</keyword>
<organism evidence="1 3">
    <name type="scientific">Photobacterium aphoticum</name>
    <dbReference type="NCBI Taxonomy" id="754436"/>
    <lineage>
        <taxon>Bacteria</taxon>
        <taxon>Pseudomonadati</taxon>
        <taxon>Pseudomonadota</taxon>
        <taxon>Gammaproteobacteria</taxon>
        <taxon>Vibrionales</taxon>
        <taxon>Vibrionaceae</taxon>
        <taxon>Photobacterium</taxon>
    </lineage>
</organism>
<accession>A0A090QSE2</accession>
<dbReference type="EMBL" id="LDOV01000025">
    <property type="protein sequence ID" value="KLV00187.1"/>
    <property type="molecule type" value="Genomic_DNA"/>
</dbReference>
<dbReference type="STRING" id="754436.JCM19237_4120"/>